<dbReference type="EMBL" id="VDEP01000408">
    <property type="protein sequence ID" value="KAA1087945.1"/>
    <property type="molecule type" value="Genomic_DNA"/>
</dbReference>
<dbReference type="EMBL" id="VDEP01000311">
    <property type="protein sequence ID" value="KAA1105176.1"/>
    <property type="molecule type" value="Genomic_DNA"/>
</dbReference>
<evidence type="ECO:0000313" key="8">
    <source>
        <dbReference type="Proteomes" id="UP000325313"/>
    </source>
</evidence>
<dbReference type="Proteomes" id="UP000325313">
    <property type="component" value="Unassembled WGS sequence"/>
</dbReference>
<evidence type="ECO:0000313" key="7">
    <source>
        <dbReference type="Proteomes" id="UP000324748"/>
    </source>
</evidence>
<feature type="region of interest" description="Disordered" evidence="1">
    <location>
        <begin position="41"/>
        <end position="61"/>
    </location>
</feature>
<evidence type="ECO:0000313" key="5">
    <source>
        <dbReference type="EMBL" id="KAA1087945.1"/>
    </source>
</evidence>
<feature type="signal peptide" evidence="2">
    <location>
        <begin position="1"/>
        <end position="21"/>
    </location>
</feature>
<comment type="caution">
    <text evidence="3">The sequence shown here is derived from an EMBL/GenBank/DDBJ whole genome shotgun (WGS) entry which is preliminary data.</text>
</comment>
<accession>A0A5B0MRN6</accession>
<keyword evidence="2" id="KW-0732">Signal</keyword>
<dbReference type="EMBL" id="VSWC01000119">
    <property type="protein sequence ID" value="KAA1082844.1"/>
    <property type="molecule type" value="Genomic_DNA"/>
</dbReference>
<reference evidence="7 8" key="1">
    <citation type="submission" date="2019-05" db="EMBL/GenBank/DDBJ databases">
        <title>Emergence of the Ug99 lineage of the wheat stem rust pathogen through somatic hybridization.</title>
        <authorList>
            <person name="Li F."/>
            <person name="Upadhyaya N.M."/>
            <person name="Sperschneider J."/>
            <person name="Matny O."/>
            <person name="Nguyen-Phuc H."/>
            <person name="Mago R."/>
            <person name="Raley C."/>
            <person name="Miller M.E."/>
            <person name="Silverstein K.A.T."/>
            <person name="Henningsen E."/>
            <person name="Hirsch C.D."/>
            <person name="Visser B."/>
            <person name="Pretorius Z.A."/>
            <person name="Steffenson B.J."/>
            <person name="Schwessinger B."/>
            <person name="Dodds P.N."/>
            <person name="Figueroa M."/>
        </authorList>
    </citation>
    <scope>NUCLEOTIDE SEQUENCE [LARGE SCALE GENOMIC DNA]</scope>
    <source>
        <strain evidence="3">21-0</strain>
        <strain evidence="5 8">Ug99</strain>
    </source>
</reference>
<gene>
    <name evidence="4" type="ORF">PGT21_016404</name>
    <name evidence="3" type="ORF">PGT21_017561</name>
    <name evidence="6" type="ORF">PGTUg99_005027</name>
    <name evidence="5" type="ORF">PGTUg99_005998</name>
</gene>
<proteinExistence type="predicted"/>
<organism evidence="3 7">
    <name type="scientific">Puccinia graminis f. sp. tritici</name>
    <dbReference type="NCBI Taxonomy" id="56615"/>
    <lineage>
        <taxon>Eukaryota</taxon>
        <taxon>Fungi</taxon>
        <taxon>Dikarya</taxon>
        <taxon>Basidiomycota</taxon>
        <taxon>Pucciniomycotina</taxon>
        <taxon>Pucciniomycetes</taxon>
        <taxon>Pucciniales</taxon>
        <taxon>Pucciniaceae</taxon>
        <taxon>Puccinia</taxon>
    </lineage>
</organism>
<evidence type="ECO:0000313" key="6">
    <source>
        <dbReference type="EMBL" id="KAA1105176.1"/>
    </source>
</evidence>
<protein>
    <submittedName>
        <fullName evidence="3">Uncharacterized protein</fullName>
    </submittedName>
</protein>
<evidence type="ECO:0000256" key="2">
    <source>
        <dbReference type="SAM" id="SignalP"/>
    </source>
</evidence>
<sequence length="98" mass="9412">MNSSMNCTVLFSILYMSSCAALPAGGFGGLGLFGSLGSEAPATGQADSKAGSDASTKSEKVKTASMVMETVSKGLAAGGLFLPSSITGAVGAGLKAGA</sequence>
<evidence type="ECO:0000313" key="4">
    <source>
        <dbReference type="EMBL" id="KAA1082844.1"/>
    </source>
</evidence>
<dbReference type="EMBL" id="VSWC01000132">
    <property type="protein sequence ID" value="KAA1079617.1"/>
    <property type="molecule type" value="Genomic_DNA"/>
</dbReference>
<keyword evidence="7" id="KW-1185">Reference proteome</keyword>
<dbReference type="AlphaFoldDB" id="A0A5B0MRN6"/>
<feature type="chain" id="PRO_5036137278" evidence="2">
    <location>
        <begin position="22"/>
        <end position="98"/>
    </location>
</feature>
<dbReference type="Proteomes" id="UP000324748">
    <property type="component" value="Unassembled WGS sequence"/>
</dbReference>
<dbReference type="OrthoDB" id="2510352at2759"/>
<evidence type="ECO:0000256" key="1">
    <source>
        <dbReference type="SAM" id="MobiDB-lite"/>
    </source>
</evidence>
<name>A0A5B0MRN6_PUCGR</name>
<evidence type="ECO:0000313" key="3">
    <source>
        <dbReference type="EMBL" id="KAA1079617.1"/>
    </source>
</evidence>